<name>A0A9J6QXD2_9FIRM</name>
<keyword evidence="2" id="KW-1185">Reference proteome</keyword>
<sequence length="393" mass="45342">MTKPKFTVIEGGLSAPKETQKKYFMGAYVTDTRLMGVMGLYIHWRIPDQPLPPDFHQFFYLDAEEFGFETYKSITGNNVEEIAAIEQALIGGLGGRKVEVTEREARYLLCEYARFNQRHNLSLPEGREEYEFLIEHPTVLNPNEQKVLIEKQCDRIVSSYQTINYFLMRCFGHDYEAASWLSEGDFPLDIYGEHPAATLCKNTIDEDEFDSGTYLCESLIEYNDQYTLLVSELTVNKNRVTSFEKCSGFPISPAEAAMMLSRPEFVTVYEVLMPPDDFSSSMGQMAHGTMMTPHENGKLFLAFNNNNNHVNKRVFRLSEDVFGLYYITDYGQLIVSSYSLSGIHALERDLRKSVLAPYLMATAKYEFKEPILYEFIQSDFEDFNEFLDFIRNE</sequence>
<reference evidence="1" key="1">
    <citation type="submission" date="2022-09" db="EMBL/GenBank/DDBJ databases">
        <title>Culturomic study of gut microbiota in children with autism spectrum disorder.</title>
        <authorList>
            <person name="Efimov B.A."/>
            <person name="Chaplin A.V."/>
            <person name="Sokolova S.R."/>
            <person name="Pikina A.P."/>
            <person name="Korzhanova M."/>
            <person name="Belova V."/>
            <person name="Korostin D."/>
        </authorList>
    </citation>
    <scope>NUCLEOTIDE SEQUENCE</scope>
    <source>
        <strain evidence="1">ASD5510</strain>
    </source>
</reference>
<evidence type="ECO:0000313" key="2">
    <source>
        <dbReference type="Proteomes" id="UP001065549"/>
    </source>
</evidence>
<protein>
    <submittedName>
        <fullName evidence="1">Uncharacterized protein</fullName>
    </submittedName>
</protein>
<dbReference type="AlphaFoldDB" id="A0A9J6QXD2"/>
<dbReference type="Proteomes" id="UP001065549">
    <property type="component" value="Unassembled WGS sequence"/>
</dbReference>
<proteinExistence type="predicted"/>
<dbReference type="RefSeq" id="WP_148396859.1">
    <property type="nucleotide sequence ID" value="NZ_JAJAGH010000012.1"/>
</dbReference>
<evidence type="ECO:0000313" key="1">
    <source>
        <dbReference type="EMBL" id="MCU7380159.1"/>
    </source>
</evidence>
<accession>A0A9J6QXD2</accession>
<dbReference type="EMBL" id="JAOSHN010000008">
    <property type="protein sequence ID" value="MCU7380159.1"/>
    <property type="molecule type" value="Genomic_DNA"/>
</dbReference>
<organism evidence="1 2">
    <name type="scientific">Hominibacterium faecale</name>
    <dbReference type="NCBI Taxonomy" id="2839743"/>
    <lineage>
        <taxon>Bacteria</taxon>
        <taxon>Bacillati</taxon>
        <taxon>Bacillota</taxon>
        <taxon>Clostridia</taxon>
        <taxon>Peptostreptococcales</taxon>
        <taxon>Anaerovoracaceae</taxon>
        <taxon>Hominibacterium</taxon>
    </lineage>
</organism>
<gene>
    <name evidence="1" type="ORF">OBO34_17645</name>
</gene>
<comment type="caution">
    <text evidence="1">The sequence shown here is derived from an EMBL/GenBank/DDBJ whole genome shotgun (WGS) entry which is preliminary data.</text>
</comment>